<sequence length="458" mass="50368">MRIEECFDVHIAEDGMTAYLTILEKSDEQEQWELDVWESFLKANGVVYGIKHQTLEAVVEQPQELTFPLVIAEGISPQNGTAAFIQSALIEREVHTSRTQAGQQININLKQVIDIPMAEEGELVGEKVEATPGVDGTTVTNESIKAKAGRDFVLRPGKNTRIEGNQIYALSSGQVSVHKKTVHVYPVYEVSGDLDLQTGNIDFTGNVEIRGNVPSGFEVKAKGDIRVRGTVEGAFIEAGGSVYIGEGISAQHKGYVEAGKDIQATYLNEAHVEAGDNIVVQETIMHSRCHAGGDIICLKGRGLVVGGSLSAVSAVCVKEAGNVMNTKTSFFLGAAEQLINRQKEHEQTLVQAKNESLKLQKFLKDLDNKKVPAAKNRVMKLRARNALKTLQIKAKDAAEELEVMHDVWEDAGRGYIIVKNQLHENVVIHFGKYSKTTRRTYSNVKVTYEEGDIHMKSL</sequence>
<dbReference type="Pfam" id="PF03961">
    <property type="entry name" value="FapA"/>
    <property type="match status" value="1"/>
</dbReference>
<dbReference type="OrthoDB" id="9816426at2"/>
<dbReference type="Pfam" id="PF20250">
    <property type="entry name" value="FapA_N"/>
    <property type="match status" value="1"/>
</dbReference>
<evidence type="ECO:0000313" key="2">
    <source>
        <dbReference type="EMBL" id="SDG98707.1"/>
    </source>
</evidence>
<name>A0A1G7YQM1_9BACI</name>
<dbReference type="InterPro" id="IPR046865">
    <property type="entry name" value="FapA_b_solenoid"/>
</dbReference>
<dbReference type="RefSeq" id="WP_091270420.1">
    <property type="nucleotide sequence ID" value="NZ_FNDK01000001.1"/>
</dbReference>
<protein>
    <recommendedName>
        <fullName evidence="1">Flagellar Assembly Protein A N-terminal region domain-containing protein</fullName>
    </recommendedName>
</protein>
<proteinExistence type="predicted"/>
<gene>
    <name evidence="2" type="ORF">SAMN05192534_101236</name>
</gene>
<feature type="domain" description="Flagellar Assembly Protein A N-terminal region" evidence="1">
    <location>
        <begin position="7"/>
        <end position="179"/>
    </location>
</feature>
<dbReference type="STRING" id="568899.SAMN05192534_101236"/>
<dbReference type="AlphaFoldDB" id="A0A1G7YQM1"/>
<accession>A0A1G7YQM1</accession>
<organism evidence="2 3">
    <name type="scientific">Alteribacillus persepolensis</name>
    <dbReference type="NCBI Taxonomy" id="568899"/>
    <lineage>
        <taxon>Bacteria</taxon>
        <taxon>Bacillati</taxon>
        <taxon>Bacillota</taxon>
        <taxon>Bacilli</taxon>
        <taxon>Bacillales</taxon>
        <taxon>Bacillaceae</taxon>
        <taxon>Alteribacillus</taxon>
    </lineage>
</organism>
<dbReference type="InterPro" id="IPR005646">
    <property type="entry name" value="FapA"/>
</dbReference>
<dbReference type="Proteomes" id="UP000199163">
    <property type="component" value="Unassembled WGS sequence"/>
</dbReference>
<dbReference type="InterPro" id="IPR046866">
    <property type="entry name" value="FapA_N"/>
</dbReference>
<keyword evidence="3" id="KW-1185">Reference proteome</keyword>
<dbReference type="EMBL" id="FNDK01000001">
    <property type="protein sequence ID" value="SDG98707.1"/>
    <property type="molecule type" value="Genomic_DNA"/>
</dbReference>
<evidence type="ECO:0000259" key="1">
    <source>
        <dbReference type="Pfam" id="PF20250"/>
    </source>
</evidence>
<evidence type="ECO:0000313" key="3">
    <source>
        <dbReference type="Proteomes" id="UP000199163"/>
    </source>
</evidence>
<dbReference type="PANTHER" id="PTHR38032">
    <property type="entry name" value="POLYMERASE-RELATED"/>
    <property type="match status" value="1"/>
</dbReference>
<reference evidence="2 3" key="1">
    <citation type="submission" date="2016-10" db="EMBL/GenBank/DDBJ databases">
        <authorList>
            <person name="de Groot N.N."/>
        </authorList>
    </citation>
    <scope>NUCLEOTIDE SEQUENCE [LARGE SCALE GENOMIC DNA]</scope>
    <source>
        <strain evidence="2 3">DSM 21632</strain>
    </source>
</reference>
<dbReference type="PANTHER" id="PTHR38032:SF1">
    <property type="entry name" value="RNA-BINDING PROTEIN KHPB N-TERMINAL DOMAIN-CONTAINING PROTEIN"/>
    <property type="match status" value="1"/>
</dbReference>